<dbReference type="Proteomes" id="UP001732700">
    <property type="component" value="Chromosome 5A"/>
</dbReference>
<name>A0ACD5XYN1_AVESA</name>
<dbReference type="EnsemblPlants" id="AVESA.00010b.r2.5AG0858800.1">
    <property type="protein sequence ID" value="AVESA.00010b.r2.5AG0858800.1.CDS"/>
    <property type="gene ID" value="AVESA.00010b.r2.5AG0858800"/>
</dbReference>
<organism evidence="1 2">
    <name type="scientific">Avena sativa</name>
    <name type="common">Oat</name>
    <dbReference type="NCBI Taxonomy" id="4498"/>
    <lineage>
        <taxon>Eukaryota</taxon>
        <taxon>Viridiplantae</taxon>
        <taxon>Streptophyta</taxon>
        <taxon>Embryophyta</taxon>
        <taxon>Tracheophyta</taxon>
        <taxon>Spermatophyta</taxon>
        <taxon>Magnoliopsida</taxon>
        <taxon>Liliopsida</taxon>
        <taxon>Poales</taxon>
        <taxon>Poaceae</taxon>
        <taxon>BOP clade</taxon>
        <taxon>Pooideae</taxon>
        <taxon>Poodae</taxon>
        <taxon>Poeae</taxon>
        <taxon>Poeae Chloroplast Group 1 (Aveneae type)</taxon>
        <taxon>Aveninae</taxon>
        <taxon>Avena</taxon>
    </lineage>
</organism>
<reference evidence="1" key="2">
    <citation type="submission" date="2025-09" db="UniProtKB">
        <authorList>
            <consortium name="EnsemblPlants"/>
        </authorList>
    </citation>
    <scope>IDENTIFICATION</scope>
</reference>
<proteinExistence type="predicted"/>
<reference evidence="1" key="1">
    <citation type="submission" date="2021-05" db="EMBL/GenBank/DDBJ databases">
        <authorList>
            <person name="Scholz U."/>
            <person name="Mascher M."/>
            <person name="Fiebig A."/>
        </authorList>
    </citation>
    <scope>NUCLEOTIDE SEQUENCE [LARGE SCALE GENOMIC DNA]</scope>
</reference>
<protein>
    <submittedName>
        <fullName evidence="1">Uncharacterized protein</fullName>
    </submittedName>
</protein>
<keyword evidence="2" id="KW-1185">Reference proteome</keyword>
<sequence length="504" mass="54291">MASINGEAPAAAAGNIINPLLLSSARVGCWEALDVLFKREDAQEPPMVIPTQEFLALLVSARGRIAEPADTRDVELGAYRQPASFAAGELLHGVTPGGDTALHAVAGNGDRNDFLKYAGMICGRERGLLFAKNHNGDTPLHCAARAGNSKMVSLLIGLAGREGPRGKLTLLRMENKRHETALHEAVRNGEGRILCPKDREALFDADGIPEERKIGAFVEQQEERTIVKLLMGADPELANYPVDGISPLYLAILLGKSTIALTLYDRSGGNLSYSGADGQNALHVALLRDTAIHGGGFKMSCALLGNPKVNLNLTNNLWETPLDVSRKKVSHGVHYGTNFKFEIWSALYSVGANYGALRWDGNGETHSRLPKSEAEDRESEGLKDTSQNFIVASVLIATMAFTAIFAFPGGFRSADDHTNGGTPTVAGGYIFYAFINAATIAFLCSLVATTGFMLAGSPIAELATRRIYLRRHYATTTFYTVRTVARRLWLELALAAVTLQDFGS</sequence>
<evidence type="ECO:0000313" key="1">
    <source>
        <dbReference type="EnsemblPlants" id="AVESA.00010b.r2.5AG0858800.1.CDS"/>
    </source>
</evidence>
<evidence type="ECO:0000313" key="2">
    <source>
        <dbReference type="Proteomes" id="UP001732700"/>
    </source>
</evidence>
<accession>A0ACD5XYN1</accession>